<name>A0ABU8LAB0_9MICO</name>
<evidence type="ECO:0000259" key="3">
    <source>
        <dbReference type="Pfam" id="PF00534"/>
    </source>
</evidence>
<reference evidence="5 6" key="1">
    <citation type="submission" date="2024-02" db="EMBL/GenBank/DDBJ databases">
        <authorList>
            <person name="Saticioglu I.B."/>
        </authorList>
    </citation>
    <scope>NUCLEOTIDE SEQUENCE [LARGE SCALE GENOMIC DNA]</scope>
    <source>
        <strain evidence="5 6">Mu-80</strain>
    </source>
</reference>
<dbReference type="Pfam" id="PF13439">
    <property type="entry name" value="Glyco_transf_4"/>
    <property type="match status" value="1"/>
</dbReference>
<evidence type="ECO:0000313" key="6">
    <source>
        <dbReference type="Proteomes" id="UP001371224"/>
    </source>
</evidence>
<evidence type="ECO:0000259" key="4">
    <source>
        <dbReference type="Pfam" id="PF13439"/>
    </source>
</evidence>
<dbReference type="PANTHER" id="PTHR12526">
    <property type="entry name" value="GLYCOSYLTRANSFERASE"/>
    <property type="match status" value="1"/>
</dbReference>
<dbReference type="SUPFAM" id="SSF53756">
    <property type="entry name" value="UDP-Glycosyltransferase/glycogen phosphorylase"/>
    <property type="match status" value="1"/>
</dbReference>
<keyword evidence="1 5" id="KW-0328">Glycosyltransferase</keyword>
<dbReference type="Proteomes" id="UP001371224">
    <property type="component" value="Unassembled WGS sequence"/>
</dbReference>
<accession>A0ABU8LAB0</accession>
<organism evidence="5 6">
    <name type="scientific">Microbacterium bandirmense</name>
    <dbReference type="NCBI Taxonomy" id="3122050"/>
    <lineage>
        <taxon>Bacteria</taxon>
        <taxon>Bacillati</taxon>
        <taxon>Actinomycetota</taxon>
        <taxon>Actinomycetes</taxon>
        <taxon>Micrococcales</taxon>
        <taxon>Microbacteriaceae</taxon>
        <taxon>Microbacterium</taxon>
    </lineage>
</organism>
<gene>
    <name evidence="5" type="ORF">WDU99_07985</name>
</gene>
<dbReference type="InterPro" id="IPR001296">
    <property type="entry name" value="Glyco_trans_1"/>
</dbReference>
<dbReference type="RefSeq" id="WP_337331918.1">
    <property type="nucleotide sequence ID" value="NZ_JBBDGM010000005.1"/>
</dbReference>
<protein>
    <submittedName>
        <fullName evidence="5">Glycosyltransferase family 4 protein</fullName>
        <ecNumber evidence="5">2.4.-.-</ecNumber>
    </submittedName>
</protein>
<dbReference type="PANTHER" id="PTHR12526:SF635">
    <property type="entry name" value="GLYCOSYL TRANSFERASE GROUP 1"/>
    <property type="match status" value="1"/>
</dbReference>
<feature type="domain" description="Glycosyltransferase subfamily 4-like N-terminal" evidence="4">
    <location>
        <begin position="14"/>
        <end position="177"/>
    </location>
</feature>
<feature type="domain" description="Glycosyl transferase family 1" evidence="3">
    <location>
        <begin position="187"/>
        <end position="332"/>
    </location>
</feature>
<dbReference type="EMBL" id="JBBDGM010000005">
    <property type="protein sequence ID" value="MEJ1088252.1"/>
    <property type="molecule type" value="Genomic_DNA"/>
</dbReference>
<evidence type="ECO:0000256" key="1">
    <source>
        <dbReference type="ARBA" id="ARBA00022676"/>
    </source>
</evidence>
<dbReference type="CDD" id="cd03801">
    <property type="entry name" value="GT4_PimA-like"/>
    <property type="match status" value="1"/>
</dbReference>
<evidence type="ECO:0000256" key="2">
    <source>
        <dbReference type="ARBA" id="ARBA00022679"/>
    </source>
</evidence>
<comment type="caution">
    <text evidence="5">The sequence shown here is derived from an EMBL/GenBank/DDBJ whole genome shotgun (WGS) entry which is preliminary data.</text>
</comment>
<dbReference type="GO" id="GO:0016757">
    <property type="term" value="F:glycosyltransferase activity"/>
    <property type="evidence" value="ECO:0007669"/>
    <property type="project" value="UniProtKB-KW"/>
</dbReference>
<dbReference type="EC" id="2.4.-.-" evidence="5"/>
<dbReference type="Gene3D" id="3.40.50.2000">
    <property type="entry name" value="Glycogen Phosphorylase B"/>
    <property type="match status" value="2"/>
</dbReference>
<dbReference type="Pfam" id="PF00534">
    <property type="entry name" value="Glycos_transf_1"/>
    <property type="match status" value="1"/>
</dbReference>
<evidence type="ECO:0000313" key="5">
    <source>
        <dbReference type="EMBL" id="MEJ1088252.1"/>
    </source>
</evidence>
<proteinExistence type="predicted"/>
<keyword evidence="2 5" id="KW-0808">Transferase</keyword>
<dbReference type="InterPro" id="IPR028098">
    <property type="entry name" value="Glyco_trans_4-like_N"/>
</dbReference>
<keyword evidence="6" id="KW-1185">Reference proteome</keyword>
<sequence length="379" mass="41547">MHIVQIIPVIGSGSGVAGSAHQLGTQLRELGHTVESFTADDARGHSRKRFRSLFLHRLSRVWYAIDFSIAGTRKAKRFLAERPDAVSICHNAVMTGDIYVNHGVVMAAMRARGNTKWRMLRNPLHTFTFFRDLIRYRGHTHRAIVALTDREVDVLNRVYGGVAVPVTVIPHGVDLDRFAPPSPEQRAQARAALNLDDEHRVALFIGHEFDRKGLADAITALAHAPTVMLLVVGGYASAIERMRSHADAAGVAERVLFVGPRSDLPAYFAASDMFVFPTLYESYGLVITEALASGVPVITTRVGCAPDVIVDGENGYLTDRDPASIGELMERIAATDVTDWRDACRASVEQLTWRATAQKYVELLTRVVPERASAEGVGG</sequence>